<dbReference type="InterPro" id="IPR008942">
    <property type="entry name" value="ENTH_VHS"/>
</dbReference>
<dbReference type="GO" id="GO:0006900">
    <property type="term" value="P:vesicle budding from membrane"/>
    <property type="evidence" value="ECO:0007669"/>
    <property type="project" value="TreeGrafter"/>
</dbReference>
<dbReference type="Pfam" id="PF07651">
    <property type="entry name" value="ANTH"/>
    <property type="match status" value="1"/>
</dbReference>
<evidence type="ECO:0000313" key="10">
    <source>
        <dbReference type="Proteomes" id="UP000827889"/>
    </source>
</evidence>
<organism evidence="10 11">
    <name type="scientific">Rhodamnia argentea</name>
    <dbReference type="NCBI Taxonomy" id="178133"/>
    <lineage>
        <taxon>Eukaryota</taxon>
        <taxon>Viridiplantae</taxon>
        <taxon>Streptophyta</taxon>
        <taxon>Embryophyta</taxon>
        <taxon>Tracheophyta</taxon>
        <taxon>Spermatophyta</taxon>
        <taxon>Magnoliopsida</taxon>
        <taxon>eudicotyledons</taxon>
        <taxon>Gunneridae</taxon>
        <taxon>Pentapetalae</taxon>
        <taxon>rosids</taxon>
        <taxon>malvids</taxon>
        <taxon>Myrtales</taxon>
        <taxon>Myrtaceae</taxon>
        <taxon>Myrtoideae</taxon>
        <taxon>Myrteae</taxon>
        <taxon>Australasian group</taxon>
        <taxon>Rhodamnia</taxon>
    </lineage>
</organism>
<dbReference type="GO" id="GO:0000149">
    <property type="term" value="F:SNARE binding"/>
    <property type="evidence" value="ECO:0007669"/>
    <property type="project" value="TreeGrafter"/>
</dbReference>
<dbReference type="SUPFAM" id="SSF48464">
    <property type="entry name" value="ENTH/VHS domain"/>
    <property type="match status" value="1"/>
</dbReference>
<dbReference type="CDD" id="cd16987">
    <property type="entry name" value="ANTH_N_AP180_plant"/>
    <property type="match status" value="1"/>
</dbReference>
<dbReference type="Gene3D" id="1.25.40.90">
    <property type="match status" value="1"/>
</dbReference>
<dbReference type="GeneID" id="115738904"/>
<dbReference type="SMART" id="SM00273">
    <property type="entry name" value="ENTH"/>
    <property type="match status" value="1"/>
</dbReference>
<dbReference type="PANTHER" id="PTHR22951">
    <property type="entry name" value="CLATHRIN ASSEMBLY PROTEIN"/>
    <property type="match status" value="1"/>
</dbReference>
<dbReference type="InterPro" id="IPR045192">
    <property type="entry name" value="AP180-like"/>
</dbReference>
<keyword evidence="5" id="KW-0333">Golgi apparatus</keyword>
<keyword evidence="4" id="KW-0254">Endocytosis</keyword>
<dbReference type="InterPro" id="IPR048050">
    <property type="entry name" value="ANTH_N_plant"/>
</dbReference>
<evidence type="ECO:0000256" key="1">
    <source>
        <dbReference type="ARBA" id="ARBA00004132"/>
    </source>
</evidence>
<dbReference type="Proteomes" id="UP000827889">
    <property type="component" value="Chromosome 1"/>
</dbReference>
<protein>
    <submittedName>
        <fullName evidence="11">Clathrin assembly protein At4g40080</fullName>
    </submittedName>
</protein>
<dbReference type="GO" id="GO:0005794">
    <property type="term" value="C:Golgi apparatus"/>
    <property type="evidence" value="ECO:0007669"/>
    <property type="project" value="UniProtKB-SubCell"/>
</dbReference>
<evidence type="ECO:0000259" key="9">
    <source>
        <dbReference type="PROSITE" id="PS50942"/>
    </source>
</evidence>
<reference evidence="11" key="2">
    <citation type="submission" date="2025-08" db="UniProtKB">
        <authorList>
            <consortium name="RefSeq"/>
        </authorList>
    </citation>
    <scope>IDENTIFICATION</scope>
    <source>
        <tissue evidence="11">Leaf</tissue>
    </source>
</reference>
<dbReference type="GO" id="GO:0005546">
    <property type="term" value="F:phosphatidylinositol-4,5-bisphosphate binding"/>
    <property type="evidence" value="ECO:0007669"/>
    <property type="project" value="TreeGrafter"/>
</dbReference>
<dbReference type="GO" id="GO:0005905">
    <property type="term" value="C:clathrin-coated pit"/>
    <property type="evidence" value="ECO:0007669"/>
    <property type="project" value="UniProtKB-SubCell"/>
</dbReference>
<name>A0A8B8P0X5_9MYRT</name>
<evidence type="ECO:0000256" key="2">
    <source>
        <dbReference type="ARBA" id="ARBA00004555"/>
    </source>
</evidence>
<evidence type="ECO:0000256" key="4">
    <source>
        <dbReference type="ARBA" id="ARBA00022583"/>
    </source>
</evidence>
<gene>
    <name evidence="11" type="primary">LOC115738904</name>
</gene>
<dbReference type="GO" id="GO:0072583">
    <property type="term" value="P:clathrin-dependent endocytosis"/>
    <property type="evidence" value="ECO:0007669"/>
    <property type="project" value="InterPro"/>
</dbReference>
<dbReference type="OrthoDB" id="44015at2759"/>
<keyword evidence="6" id="KW-0472">Membrane</keyword>
<keyword evidence="7" id="KW-0168">Coated pit</keyword>
<dbReference type="GO" id="GO:0048268">
    <property type="term" value="P:clathrin coat assembly"/>
    <property type="evidence" value="ECO:0007669"/>
    <property type="project" value="InterPro"/>
</dbReference>
<keyword evidence="8" id="KW-0968">Cytoplasmic vesicle</keyword>
<dbReference type="PANTHER" id="PTHR22951:SF76">
    <property type="entry name" value="OS09G0468150 PROTEIN"/>
    <property type="match status" value="1"/>
</dbReference>
<dbReference type="KEGG" id="rarg:115738904"/>
<dbReference type="FunFam" id="1.25.40.90:FF:000035">
    <property type="entry name" value="Putative clathrin assembly protein At4g40080"/>
    <property type="match status" value="1"/>
</dbReference>
<evidence type="ECO:0000256" key="3">
    <source>
        <dbReference type="ARBA" id="ARBA00004600"/>
    </source>
</evidence>
<evidence type="ECO:0000256" key="7">
    <source>
        <dbReference type="ARBA" id="ARBA00023176"/>
    </source>
</evidence>
<dbReference type="GO" id="GO:0032050">
    <property type="term" value="F:clathrin heavy chain binding"/>
    <property type="evidence" value="ECO:0007669"/>
    <property type="project" value="TreeGrafter"/>
</dbReference>
<accession>A0A8B8P0X5</accession>
<comment type="subcellular location">
    <subcellularLocation>
        <location evidence="1">Cytoplasmic vesicle</location>
        <location evidence="1">Clathrin-coated vesicle</location>
    </subcellularLocation>
    <subcellularLocation>
        <location evidence="2">Golgi apparatus</location>
    </subcellularLocation>
    <subcellularLocation>
        <location evidence="3">Membrane</location>
        <location evidence="3">Clathrin-coated pit</location>
    </subcellularLocation>
</comment>
<evidence type="ECO:0000256" key="6">
    <source>
        <dbReference type="ARBA" id="ARBA00023136"/>
    </source>
</evidence>
<feature type="domain" description="ENTH" evidence="9">
    <location>
        <begin position="32"/>
        <end position="170"/>
    </location>
</feature>
<dbReference type="GO" id="GO:0005545">
    <property type="term" value="F:1-phosphatidylinositol binding"/>
    <property type="evidence" value="ECO:0007669"/>
    <property type="project" value="TreeGrafter"/>
</dbReference>
<sequence>MGRRAAKLKDLLGTMKDKAAQGKAALLHSSGQGDGCPPSFHLPLLRATTHDPLAPPKPKHLDLLLSAGHSSRATASLLVLALMDRLQSTRDASVAAKCLIAVHHIVHRGSFILQDQLSVYPATGGRNYLNLSKFRDETTPFMWELSSWVRWYARYLENLLSTSRVLGYFLCSASSTLEKERTEENVSTFTNSDLLKELDSLVDLIEETCKIPDSLYRDNQLIRAVTGFVSEDYLSAMEAISIRVRESGHRLSCLSFGHSVELVCALRRLERFEERLSALFSHKTVAFEGFWISVAETRAKLESWREVQSASPPSEKRRVGVSESARFGGRVPMGSAGDSLKFSSGRLAGLTRYHLPIHESVEPFA</sequence>
<dbReference type="InterPro" id="IPR013809">
    <property type="entry name" value="ENTH"/>
</dbReference>
<evidence type="ECO:0000256" key="8">
    <source>
        <dbReference type="ARBA" id="ARBA00023329"/>
    </source>
</evidence>
<evidence type="ECO:0000313" key="11">
    <source>
        <dbReference type="RefSeq" id="XP_030527563.1"/>
    </source>
</evidence>
<dbReference type="GO" id="GO:0030136">
    <property type="term" value="C:clathrin-coated vesicle"/>
    <property type="evidence" value="ECO:0007669"/>
    <property type="project" value="UniProtKB-SubCell"/>
</dbReference>
<dbReference type="PROSITE" id="PS50942">
    <property type="entry name" value="ENTH"/>
    <property type="match status" value="1"/>
</dbReference>
<dbReference type="InterPro" id="IPR011417">
    <property type="entry name" value="ANTH_dom"/>
</dbReference>
<proteinExistence type="predicted"/>
<dbReference type="AlphaFoldDB" id="A0A8B8P0X5"/>
<dbReference type="RefSeq" id="XP_030527563.1">
    <property type="nucleotide sequence ID" value="XM_030671703.2"/>
</dbReference>
<reference evidence="10" key="1">
    <citation type="submission" date="2025-05" db="UniProtKB">
        <authorList>
            <consortium name="RefSeq"/>
        </authorList>
    </citation>
    <scope>NUCLEOTIDE SEQUENCE [LARGE SCALE GENOMIC DNA]</scope>
</reference>
<keyword evidence="10" id="KW-1185">Reference proteome</keyword>
<evidence type="ECO:0000256" key="5">
    <source>
        <dbReference type="ARBA" id="ARBA00023034"/>
    </source>
</evidence>